<dbReference type="Pfam" id="PF04286">
    <property type="entry name" value="DUF445"/>
    <property type="match status" value="1"/>
</dbReference>
<dbReference type="GO" id="GO:0005886">
    <property type="term" value="C:plasma membrane"/>
    <property type="evidence" value="ECO:0007669"/>
    <property type="project" value="TreeGrafter"/>
</dbReference>
<protein>
    <submittedName>
        <fullName evidence="2">DUF445 domain-containing protein</fullName>
    </submittedName>
</protein>
<organism evidence="2">
    <name type="scientific">Nakamurella sp. A5-74</name>
    <dbReference type="NCBI Taxonomy" id="3158264"/>
    <lineage>
        <taxon>Bacteria</taxon>
        <taxon>Bacillati</taxon>
        <taxon>Actinomycetota</taxon>
        <taxon>Actinomycetes</taxon>
        <taxon>Nakamurellales</taxon>
        <taxon>Nakamurellaceae</taxon>
        <taxon>Nakamurella</taxon>
    </lineage>
</organism>
<dbReference type="RefSeq" id="WP_353650323.1">
    <property type="nucleotide sequence ID" value="NZ_CP159218.1"/>
</dbReference>
<feature type="transmembrane region" description="Helical" evidence="1">
    <location>
        <begin position="35"/>
        <end position="54"/>
    </location>
</feature>
<accession>A0AAU8DU29</accession>
<feature type="transmembrane region" description="Helical" evidence="1">
    <location>
        <begin position="411"/>
        <end position="432"/>
    </location>
</feature>
<keyword evidence="1" id="KW-0812">Transmembrane</keyword>
<keyword evidence="1" id="KW-1133">Transmembrane helix</keyword>
<dbReference type="InterPro" id="IPR007383">
    <property type="entry name" value="DUF445"/>
</dbReference>
<evidence type="ECO:0000313" key="2">
    <source>
        <dbReference type="EMBL" id="XCG64710.1"/>
    </source>
</evidence>
<evidence type="ECO:0000256" key="1">
    <source>
        <dbReference type="SAM" id="Phobius"/>
    </source>
</evidence>
<name>A0AAU8DU29_9ACTN</name>
<dbReference type="PANTHER" id="PTHR38442">
    <property type="entry name" value="INNER MEMBRANE PROTEIN-RELATED"/>
    <property type="match status" value="1"/>
</dbReference>
<reference evidence="2" key="1">
    <citation type="submission" date="2024-05" db="EMBL/GenBank/DDBJ databases">
        <authorList>
            <person name="Cai S.Y."/>
            <person name="Jin L.M."/>
            <person name="Li H.R."/>
        </authorList>
    </citation>
    <scope>NUCLEOTIDE SEQUENCE</scope>
    <source>
        <strain evidence="2">A5-74</strain>
    </source>
</reference>
<dbReference type="AlphaFoldDB" id="A0AAU8DU29"/>
<feature type="transmembrane region" description="Helical" evidence="1">
    <location>
        <begin position="66"/>
        <end position="86"/>
    </location>
</feature>
<gene>
    <name evidence="2" type="ORF">ABLG96_05140</name>
</gene>
<dbReference type="PANTHER" id="PTHR38442:SF1">
    <property type="entry name" value="INNER MEMBRANE PROTEIN"/>
    <property type="match status" value="1"/>
</dbReference>
<proteinExistence type="predicted"/>
<dbReference type="EMBL" id="CP159218">
    <property type="protein sequence ID" value="XCG64710.1"/>
    <property type="molecule type" value="Genomic_DNA"/>
</dbReference>
<keyword evidence="1" id="KW-0472">Membrane</keyword>
<sequence length="433" mass="47082">MTIQRAGTALPSPGALTDLSPADEIRRTALVKMKLFATGLLGVMAVIFVVAWLLQDHHPAWGYVRAAAEAGMVGALADWFAVTALFRHPLGLKIPHTAIIPKGKDAIGSSLSEFVATNFLSETVVREKLAGFGVAGRAGGWLARPESAERLVAEAAKALGSLSTVLADDRIIDLLAGIARDKITETRIGPVLGRITGDVFARGEHHPLVDFLVDRCHGWVQDNYSMVSRVVTERSPGWTPKFLDKVVADRIYDEVEGFARAVRDDKDHDLRKAIDRFLIEFSDDLQHDPRTMDRADAIKERVLDNEQLRGLAAQLWAGAKDALLQQVQNPQSPLRHSAVDSVVRFGRTLEEGGSTAQRLDGYVSDAAGWVAANHARSITGIIDETIARWDGVATSRKIELQIGRDLQFIRINGTVVGSLAGLVIYTLANLLLG</sequence>